<dbReference type="Proteomes" id="UP000008143">
    <property type="component" value="Chromosome 5"/>
</dbReference>
<dbReference type="RefSeq" id="XP_012819038.2">
    <property type="nucleotide sequence ID" value="XM_012963584.3"/>
</dbReference>
<gene>
    <name evidence="3 4" type="primary">LOC100491589</name>
</gene>
<evidence type="ECO:0000313" key="4">
    <source>
        <dbReference type="Xenbase" id="XB-GENE-29080763"/>
    </source>
</evidence>
<protein>
    <submittedName>
        <fullName evidence="3">Uncharacterized protein LOC100491589 isoform X2</fullName>
    </submittedName>
</protein>
<keyword evidence="2" id="KW-1185">Reference proteome</keyword>
<evidence type="ECO:0000313" key="3">
    <source>
        <dbReference type="RefSeq" id="XP_012819038.2"/>
    </source>
</evidence>
<reference evidence="3" key="1">
    <citation type="submission" date="2025-08" db="UniProtKB">
        <authorList>
            <consortium name="RefSeq"/>
        </authorList>
    </citation>
    <scope>IDENTIFICATION</scope>
    <source>
        <strain evidence="3">Nigerian</strain>
        <tissue evidence="3">Liver and blood</tissue>
    </source>
</reference>
<feature type="compositionally biased region" description="Polar residues" evidence="1">
    <location>
        <begin position="164"/>
        <end position="177"/>
    </location>
</feature>
<dbReference type="Xenbase" id="XB-GENE-29080763">
    <property type="gene designation" value="LOC100491589"/>
</dbReference>
<dbReference type="GeneID" id="100491589"/>
<feature type="region of interest" description="Disordered" evidence="1">
    <location>
        <begin position="160"/>
        <end position="184"/>
    </location>
</feature>
<sequence length="405" mass="45577">MHLMWGCRNFSNYCERKMKKSIRDPGCLKLKTGEWFEDLKSKRYIEYSSATDLLKYAFQKERKPGLFISLQKSWLSKAKVKNCTALERMFKEITPPPKSVTSRDNERKASGSFTVEEMSITQVLKDLELILELEIAKAENQTPTEEAAFSIKTVESPLVENTDHSGQSDILTSVSPTETKHHKPERHFFHDKNVCLKEESIIHGKSFTVGSQAVSSTELQFFEDFLKHTKGNNSPFCSSPCLPEENIFQETDAKNEKCISLDSQTIKEPLSTSENVGIGCNNLSSNSDSDECSLEDNESTIEQSTLLAVTLSILPEDVGILQTPTDWKLQHQQQHCKKANSSLPQVEEPAERMVKENLATSKNSSNHNLYIKSQQQQNVHYSPSIAANVGSLDYGSNLEQPQGSK</sequence>
<evidence type="ECO:0000256" key="1">
    <source>
        <dbReference type="SAM" id="MobiDB-lite"/>
    </source>
</evidence>
<dbReference type="AGR" id="Xenbase:XB-GENE-29080763"/>
<accession>A0A8J0SNA3</accession>
<name>A0A8J0SNA3_XENTR</name>
<proteinExistence type="predicted"/>
<organism evidence="2 3">
    <name type="scientific">Xenopus tropicalis</name>
    <name type="common">Western clawed frog</name>
    <name type="synonym">Silurana tropicalis</name>
    <dbReference type="NCBI Taxonomy" id="8364"/>
    <lineage>
        <taxon>Eukaryota</taxon>
        <taxon>Metazoa</taxon>
        <taxon>Chordata</taxon>
        <taxon>Craniata</taxon>
        <taxon>Vertebrata</taxon>
        <taxon>Euteleostomi</taxon>
        <taxon>Amphibia</taxon>
        <taxon>Batrachia</taxon>
        <taxon>Anura</taxon>
        <taxon>Pipoidea</taxon>
        <taxon>Pipidae</taxon>
        <taxon>Xenopodinae</taxon>
        <taxon>Xenopus</taxon>
        <taxon>Silurana</taxon>
    </lineage>
</organism>
<dbReference type="Gene3D" id="6.10.250.3000">
    <property type="match status" value="1"/>
</dbReference>
<evidence type="ECO:0000313" key="2">
    <source>
        <dbReference type="Proteomes" id="UP000008143"/>
    </source>
</evidence>
<dbReference type="AlphaFoldDB" id="A0A8J0SNA3"/>